<evidence type="ECO:0000313" key="2">
    <source>
        <dbReference type="Proteomes" id="UP000675781"/>
    </source>
</evidence>
<keyword evidence="2" id="KW-1185">Reference proteome</keyword>
<sequence length="59" mass="6203">MDEIASTRTPTAPQGTGAVYVKVYGVTDDGIKYDLPAHFEVKPGDCADINCVCLAGATR</sequence>
<dbReference type="EMBL" id="JAGSOG010000199">
    <property type="protein sequence ID" value="MBR7837368.1"/>
    <property type="molecule type" value="Genomic_DNA"/>
</dbReference>
<evidence type="ECO:0000313" key="1">
    <source>
        <dbReference type="EMBL" id="MBR7837368.1"/>
    </source>
</evidence>
<protein>
    <submittedName>
        <fullName evidence="1">Uncharacterized protein</fullName>
    </submittedName>
</protein>
<dbReference type="Proteomes" id="UP000675781">
    <property type="component" value="Unassembled WGS sequence"/>
</dbReference>
<reference evidence="1" key="1">
    <citation type="submission" date="2021-04" db="EMBL/GenBank/DDBJ databases">
        <title>Genome based classification of Actinospica acidithermotolerans sp. nov., an actinobacterium isolated from an Indonesian hot spring.</title>
        <authorList>
            <person name="Kusuma A.B."/>
            <person name="Putra K.E."/>
            <person name="Nafisah S."/>
            <person name="Loh J."/>
            <person name="Nouioui I."/>
            <person name="Goodfellow M."/>
        </authorList>
    </citation>
    <scope>NUCLEOTIDE SEQUENCE</scope>
    <source>
        <strain evidence="1">CSCA 57</strain>
    </source>
</reference>
<accession>A0A941EUA7</accession>
<dbReference type="RefSeq" id="WP_212531836.1">
    <property type="nucleotide sequence ID" value="NZ_JAGSOG010000199.1"/>
</dbReference>
<proteinExistence type="predicted"/>
<comment type="caution">
    <text evidence="1">The sequence shown here is derived from an EMBL/GenBank/DDBJ whole genome shotgun (WGS) entry which is preliminary data.</text>
</comment>
<gene>
    <name evidence="1" type="ORF">KDL01_29080</name>
</gene>
<organism evidence="1 2">
    <name type="scientific">Actinospica durhamensis</name>
    <dbReference type="NCBI Taxonomy" id="1508375"/>
    <lineage>
        <taxon>Bacteria</taxon>
        <taxon>Bacillati</taxon>
        <taxon>Actinomycetota</taxon>
        <taxon>Actinomycetes</taxon>
        <taxon>Catenulisporales</taxon>
        <taxon>Actinospicaceae</taxon>
        <taxon>Actinospica</taxon>
    </lineage>
</organism>
<name>A0A941EUA7_9ACTN</name>
<dbReference type="AlphaFoldDB" id="A0A941EUA7"/>